<accession>A0A512BJK2</accession>
<dbReference type="EMBL" id="BJYT01000041">
    <property type="protein sequence ID" value="GEO12146.1"/>
    <property type="molecule type" value="Genomic_DNA"/>
</dbReference>
<keyword evidence="2" id="KW-1185">Reference proteome</keyword>
<name>A0A512BJK2_9BACT</name>
<proteinExistence type="predicted"/>
<sequence>MQKYTSKYSNCVVLPFDTLIKERHKYKRDLQVKTKAVFNILLKANMRTEDSITLSNYFVKSNSCYEMIFSKSLKELNEKYIIDKSRELYQVENDSIKN</sequence>
<dbReference type="AlphaFoldDB" id="A0A512BJK2"/>
<reference evidence="1 2" key="1">
    <citation type="submission" date="2019-07" db="EMBL/GenBank/DDBJ databases">
        <title>Whole genome shotgun sequence of Segetibacter aerophilus NBRC 106135.</title>
        <authorList>
            <person name="Hosoyama A."/>
            <person name="Uohara A."/>
            <person name="Ohji S."/>
            <person name="Ichikawa N."/>
        </authorList>
    </citation>
    <scope>NUCLEOTIDE SEQUENCE [LARGE SCALE GENOMIC DNA]</scope>
    <source>
        <strain evidence="1 2">NBRC 106135</strain>
    </source>
</reference>
<evidence type="ECO:0000313" key="1">
    <source>
        <dbReference type="EMBL" id="GEO12146.1"/>
    </source>
</evidence>
<protein>
    <submittedName>
        <fullName evidence="1">Uncharacterized protein</fullName>
    </submittedName>
</protein>
<gene>
    <name evidence="1" type="ORF">SAE01_46420</name>
</gene>
<dbReference type="Proteomes" id="UP000321513">
    <property type="component" value="Unassembled WGS sequence"/>
</dbReference>
<comment type="caution">
    <text evidence="1">The sequence shown here is derived from an EMBL/GenBank/DDBJ whole genome shotgun (WGS) entry which is preliminary data.</text>
</comment>
<organism evidence="1 2">
    <name type="scientific">Segetibacter aerophilus</name>
    <dbReference type="NCBI Taxonomy" id="670293"/>
    <lineage>
        <taxon>Bacteria</taxon>
        <taxon>Pseudomonadati</taxon>
        <taxon>Bacteroidota</taxon>
        <taxon>Chitinophagia</taxon>
        <taxon>Chitinophagales</taxon>
        <taxon>Chitinophagaceae</taxon>
        <taxon>Segetibacter</taxon>
    </lineage>
</organism>
<evidence type="ECO:0000313" key="2">
    <source>
        <dbReference type="Proteomes" id="UP000321513"/>
    </source>
</evidence>